<protein>
    <submittedName>
        <fullName evidence="3">Sensor histidine kinase</fullName>
        <ecNumber evidence="3">2.7.13.3</ecNumber>
    </submittedName>
</protein>
<gene>
    <name evidence="3" type="ORF">ACFSKU_08330</name>
</gene>
<keyword evidence="1" id="KW-0812">Transmembrane</keyword>
<keyword evidence="3" id="KW-0418">Kinase</keyword>
<evidence type="ECO:0000313" key="3">
    <source>
        <dbReference type="EMBL" id="MFD2066889.1"/>
    </source>
</evidence>
<keyword evidence="3" id="KW-0808">Transferase</keyword>
<organism evidence="3 4">
    <name type="scientific">Pontibacter silvestris</name>
    <dbReference type="NCBI Taxonomy" id="2305183"/>
    <lineage>
        <taxon>Bacteria</taxon>
        <taxon>Pseudomonadati</taxon>
        <taxon>Bacteroidota</taxon>
        <taxon>Cytophagia</taxon>
        <taxon>Cytophagales</taxon>
        <taxon>Hymenobacteraceae</taxon>
        <taxon>Pontibacter</taxon>
    </lineage>
</organism>
<dbReference type="SUPFAM" id="SSF55874">
    <property type="entry name" value="ATPase domain of HSP90 chaperone/DNA topoisomerase II/histidine kinase"/>
    <property type="match status" value="1"/>
</dbReference>
<dbReference type="InterPro" id="IPR050640">
    <property type="entry name" value="Bact_2-comp_sensor_kinase"/>
</dbReference>
<dbReference type="EMBL" id="JBHUHV010000024">
    <property type="protein sequence ID" value="MFD2066889.1"/>
    <property type="molecule type" value="Genomic_DNA"/>
</dbReference>
<feature type="transmembrane region" description="Helical" evidence="1">
    <location>
        <begin position="44"/>
        <end position="61"/>
    </location>
</feature>
<comment type="caution">
    <text evidence="3">The sequence shown here is derived from an EMBL/GenBank/DDBJ whole genome shotgun (WGS) entry which is preliminary data.</text>
</comment>
<dbReference type="Gene3D" id="3.30.565.10">
    <property type="entry name" value="Histidine kinase-like ATPase, C-terminal domain"/>
    <property type="match status" value="1"/>
</dbReference>
<feature type="domain" description="Signal transduction histidine kinase internal region" evidence="2">
    <location>
        <begin position="152"/>
        <end position="230"/>
    </location>
</feature>
<reference evidence="4" key="1">
    <citation type="journal article" date="2019" name="Int. J. Syst. Evol. Microbiol.">
        <title>The Global Catalogue of Microorganisms (GCM) 10K type strain sequencing project: providing services to taxonomists for standard genome sequencing and annotation.</title>
        <authorList>
            <consortium name="The Broad Institute Genomics Platform"/>
            <consortium name="The Broad Institute Genome Sequencing Center for Infectious Disease"/>
            <person name="Wu L."/>
            <person name="Ma J."/>
        </authorList>
    </citation>
    <scope>NUCLEOTIDE SEQUENCE [LARGE SCALE GENOMIC DNA]</scope>
    <source>
        <strain evidence="4">JCM 16545</strain>
    </source>
</reference>
<dbReference type="RefSeq" id="WP_229961546.1">
    <property type="nucleotide sequence ID" value="NZ_JAJJWI010000013.1"/>
</dbReference>
<sequence>MNATQKKIGLHLLGWTLYIGYTMLGYFLYSWDYKVLLLSLSQDVLHLVEFYLCYLLVFPLWMRNKNWLVLLVGIPAVMLLYTCLRYTIEEVLFQVFFGFSNYSPGTSLTYYIFDNLYWAMPGIFLGAVVWAFEATLQKERENRTLKQEKTQAELAFLKTQINPHFLYNTLNYLYSLAYPVSDKLADAIIKLSDLMRYMLYESKDGKVELQKEVDYLHNYINIYRLRFEETFFVNFNIEGHVNGQRVPSLVLIPFVENALKHGVVDDATSPVNINLRLINDTLFFDVSNRINQSQKDQTTGIGLANIRRRLDLLYPDNYNLEINEDGKQYQTRLKLQHVS</sequence>
<evidence type="ECO:0000313" key="4">
    <source>
        <dbReference type="Proteomes" id="UP001597369"/>
    </source>
</evidence>
<dbReference type="PANTHER" id="PTHR34220">
    <property type="entry name" value="SENSOR HISTIDINE KINASE YPDA"/>
    <property type="match status" value="1"/>
</dbReference>
<dbReference type="InterPro" id="IPR010559">
    <property type="entry name" value="Sig_transdc_His_kin_internal"/>
</dbReference>
<keyword evidence="1" id="KW-1133">Transmembrane helix</keyword>
<feature type="transmembrane region" description="Helical" evidence="1">
    <location>
        <begin position="108"/>
        <end position="132"/>
    </location>
</feature>
<proteinExistence type="predicted"/>
<feature type="transmembrane region" description="Helical" evidence="1">
    <location>
        <begin position="68"/>
        <end position="88"/>
    </location>
</feature>
<feature type="transmembrane region" description="Helical" evidence="1">
    <location>
        <begin position="12"/>
        <end position="29"/>
    </location>
</feature>
<evidence type="ECO:0000259" key="2">
    <source>
        <dbReference type="Pfam" id="PF06580"/>
    </source>
</evidence>
<evidence type="ECO:0000256" key="1">
    <source>
        <dbReference type="SAM" id="Phobius"/>
    </source>
</evidence>
<dbReference type="PANTHER" id="PTHR34220:SF7">
    <property type="entry name" value="SENSOR HISTIDINE KINASE YPDA"/>
    <property type="match status" value="1"/>
</dbReference>
<keyword evidence="1" id="KW-0472">Membrane</keyword>
<name>A0ABW4WVX4_9BACT</name>
<dbReference type="EC" id="2.7.13.3" evidence="3"/>
<dbReference type="InterPro" id="IPR036890">
    <property type="entry name" value="HATPase_C_sf"/>
</dbReference>
<dbReference type="Pfam" id="PF06580">
    <property type="entry name" value="His_kinase"/>
    <property type="match status" value="1"/>
</dbReference>
<keyword evidence="4" id="KW-1185">Reference proteome</keyword>
<accession>A0ABW4WVX4</accession>
<dbReference type="GO" id="GO:0004673">
    <property type="term" value="F:protein histidine kinase activity"/>
    <property type="evidence" value="ECO:0007669"/>
    <property type="project" value="UniProtKB-EC"/>
</dbReference>
<dbReference type="Proteomes" id="UP001597369">
    <property type="component" value="Unassembled WGS sequence"/>
</dbReference>